<dbReference type="EMBL" id="CAUOFW020006281">
    <property type="protein sequence ID" value="CAK9174113.1"/>
    <property type="molecule type" value="Genomic_DNA"/>
</dbReference>
<evidence type="ECO:0000256" key="5">
    <source>
        <dbReference type="SAM" id="MobiDB-lite"/>
    </source>
</evidence>
<keyword evidence="4" id="KW-0863">Zinc-finger</keyword>
<keyword evidence="2" id="KW-0238">DNA-binding</keyword>
<dbReference type="InterPro" id="IPR013088">
    <property type="entry name" value="Znf_NHR/GATA"/>
</dbReference>
<proteinExistence type="predicted"/>
<evidence type="ECO:0000256" key="1">
    <source>
        <dbReference type="ARBA" id="ARBA00023015"/>
    </source>
</evidence>
<keyword evidence="3" id="KW-0804">Transcription</keyword>
<keyword evidence="8" id="KW-1185">Reference proteome</keyword>
<protein>
    <recommendedName>
        <fullName evidence="6">GATA-type domain-containing protein</fullName>
    </recommendedName>
</protein>
<feature type="compositionally biased region" description="Polar residues" evidence="5">
    <location>
        <begin position="16"/>
        <end position="25"/>
    </location>
</feature>
<dbReference type="InterPro" id="IPR000679">
    <property type="entry name" value="Znf_GATA"/>
</dbReference>
<organism evidence="7 8">
    <name type="scientific">Ilex paraguariensis</name>
    <name type="common">yerba mate</name>
    <dbReference type="NCBI Taxonomy" id="185542"/>
    <lineage>
        <taxon>Eukaryota</taxon>
        <taxon>Viridiplantae</taxon>
        <taxon>Streptophyta</taxon>
        <taxon>Embryophyta</taxon>
        <taxon>Tracheophyta</taxon>
        <taxon>Spermatophyta</taxon>
        <taxon>Magnoliopsida</taxon>
        <taxon>eudicotyledons</taxon>
        <taxon>Gunneridae</taxon>
        <taxon>Pentapetalae</taxon>
        <taxon>asterids</taxon>
        <taxon>campanulids</taxon>
        <taxon>Aquifoliales</taxon>
        <taxon>Aquifoliaceae</taxon>
        <taxon>Ilex</taxon>
    </lineage>
</organism>
<feature type="domain" description="GATA-type" evidence="6">
    <location>
        <begin position="39"/>
        <end position="61"/>
    </location>
</feature>
<accession>A0ABC8TX93</accession>
<dbReference type="GO" id="GO:0003677">
    <property type="term" value="F:DNA binding"/>
    <property type="evidence" value="ECO:0007669"/>
    <property type="project" value="UniProtKB-KW"/>
</dbReference>
<evidence type="ECO:0000256" key="2">
    <source>
        <dbReference type="ARBA" id="ARBA00023125"/>
    </source>
</evidence>
<keyword evidence="1" id="KW-0805">Transcription regulation</keyword>
<sequence>MAVQTGEMSKAGTNFGDFSSQQRLGSQEKIENNSSVLKRSCKRCGVVNTPIWRKGPDGSQIIGSPMDRPFGEEHLPPRIAKESIHSAQSAGIVKPIEQ</sequence>
<keyword evidence="4" id="KW-0479">Metal-binding</keyword>
<evidence type="ECO:0000259" key="6">
    <source>
        <dbReference type="PROSITE" id="PS50114"/>
    </source>
</evidence>
<keyword evidence="4" id="KW-0862">Zinc</keyword>
<dbReference type="AlphaFoldDB" id="A0ABC8TX93"/>
<feature type="non-terminal residue" evidence="7">
    <location>
        <position position="98"/>
    </location>
</feature>
<evidence type="ECO:0000256" key="3">
    <source>
        <dbReference type="ARBA" id="ARBA00023163"/>
    </source>
</evidence>
<dbReference type="PROSITE" id="PS50114">
    <property type="entry name" value="GATA_ZN_FINGER_2"/>
    <property type="match status" value="1"/>
</dbReference>
<feature type="region of interest" description="Disordered" evidence="5">
    <location>
        <begin position="1"/>
        <end position="32"/>
    </location>
</feature>
<dbReference type="Gene3D" id="3.30.50.10">
    <property type="entry name" value="Erythroid Transcription Factor GATA-1, subunit A"/>
    <property type="match status" value="1"/>
</dbReference>
<dbReference type="Proteomes" id="UP001642360">
    <property type="component" value="Unassembled WGS sequence"/>
</dbReference>
<name>A0ABC8TX93_9AQUA</name>
<gene>
    <name evidence="7" type="ORF">ILEXP_LOCUS43851</name>
</gene>
<comment type="caution">
    <text evidence="7">The sequence shown here is derived from an EMBL/GenBank/DDBJ whole genome shotgun (WGS) entry which is preliminary data.</text>
</comment>
<evidence type="ECO:0000256" key="4">
    <source>
        <dbReference type="PROSITE-ProRule" id="PRU00094"/>
    </source>
</evidence>
<reference evidence="7 8" key="1">
    <citation type="submission" date="2024-02" db="EMBL/GenBank/DDBJ databases">
        <authorList>
            <person name="Vignale AGUSTIN F."/>
            <person name="Sosa J E."/>
            <person name="Modenutti C."/>
        </authorList>
    </citation>
    <scope>NUCLEOTIDE SEQUENCE [LARGE SCALE GENOMIC DNA]</scope>
</reference>
<evidence type="ECO:0000313" key="7">
    <source>
        <dbReference type="EMBL" id="CAK9174113.1"/>
    </source>
</evidence>
<dbReference type="GO" id="GO:0008270">
    <property type="term" value="F:zinc ion binding"/>
    <property type="evidence" value="ECO:0007669"/>
    <property type="project" value="UniProtKB-KW"/>
</dbReference>
<feature type="region of interest" description="Disordered" evidence="5">
    <location>
        <begin position="53"/>
        <end position="74"/>
    </location>
</feature>
<evidence type="ECO:0000313" key="8">
    <source>
        <dbReference type="Proteomes" id="UP001642360"/>
    </source>
</evidence>